<evidence type="ECO:0000256" key="1">
    <source>
        <dbReference type="ARBA" id="ARBA00004585"/>
    </source>
</evidence>
<feature type="repeat" description="Solcar" evidence="10">
    <location>
        <begin position="11"/>
        <end position="109"/>
    </location>
</feature>
<dbReference type="FunFam" id="1.50.40.10:FF:000134">
    <property type="entry name" value="Peroxisomal membrane protein PMP47B"/>
    <property type="match status" value="1"/>
</dbReference>
<proteinExistence type="inferred from homology"/>
<evidence type="ECO:0000256" key="4">
    <source>
        <dbReference type="ARBA" id="ARBA00022692"/>
    </source>
</evidence>
<feature type="repeat" description="Solcar" evidence="10">
    <location>
        <begin position="244"/>
        <end position="334"/>
    </location>
</feature>
<reference evidence="14" key="1">
    <citation type="journal article" date="2023" name="Genome Biol. Evol.">
        <title>First Whole Genome Sequence and Flow Cytometry Genome Size Data for the Lichen-Forming Fungus Ramalina farinacea (Ascomycota).</title>
        <authorList>
            <person name="Llewellyn T."/>
            <person name="Mian S."/>
            <person name="Hill R."/>
            <person name="Leitch I.J."/>
            <person name="Gaya E."/>
        </authorList>
    </citation>
    <scope>NUCLEOTIDE SEQUENCE</scope>
    <source>
        <strain evidence="14">LIQ254RAFAR</strain>
    </source>
</reference>
<dbReference type="GO" id="GO:0044610">
    <property type="term" value="F:FMN transmembrane transporter activity"/>
    <property type="evidence" value="ECO:0007669"/>
    <property type="project" value="TreeGrafter"/>
</dbReference>
<keyword evidence="5" id="KW-0677">Repeat</keyword>
<keyword evidence="6" id="KW-0999">Mitochondrion inner membrane</keyword>
<feature type="transmembrane region" description="Helical" evidence="13">
    <location>
        <begin position="130"/>
        <end position="150"/>
    </location>
</feature>
<dbReference type="Pfam" id="PF00153">
    <property type="entry name" value="Mito_carr"/>
    <property type="match status" value="3"/>
</dbReference>
<dbReference type="InterPro" id="IPR052217">
    <property type="entry name" value="Mito/Peroxisomal_Carrier"/>
</dbReference>
<dbReference type="Proteomes" id="UP001161017">
    <property type="component" value="Unassembled WGS sequence"/>
</dbReference>
<comment type="similarity">
    <text evidence="2 11">Belongs to the mitochondrial carrier (TC 2.A.29) family.</text>
</comment>
<evidence type="ECO:0000256" key="12">
    <source>
        <dbReference type="SAM" id="MobiDB-lite"/>
    </source>
</evidence>
<evidence type="ECO:0000256" key="7">
    <source>
        <dbReference type="ARBA" id="ARBA00022989"/>
    </source>
</evidence>
<protein>
    <recommendedName>
        <fullName evidence="16">Peroxisomal membrane protein PMP47A</fullName>
    </recommendedName>
</protein>
<keyword evidence="8 10" id="KW-0472">Membrane</keyword>
<evidence type="ECO:0000256" key="2">
    <source>
        <dbReference type="ARBA" id="ARBA00006375"/>
    </source>
</evidence>
<dbReference type="Gene3D" id="1.50.40.10">
    <property type="entry name" value="Mitochondrial carrier domain"/>
    <property type="match status" value="1"/>
</dbReference>
<keyword evidence="6" id="KW-0496">Mitochondrion</keyword>
<comment type="caution">
    <text evidence="14">The sequence shown here is derived from an EMBL/GenBank/DDBJ whole genome shotgun (WGS) entry which is preliminary data.</text>
</comment>
<organism evidence="14 15">
    <name type="scientific">Ramalina farinacea</name>
    <dbReference type="NCBI Taxonomy" id="258253"/>
    <lineage>
        <taxon>Eukaryota</taxon>
        <taxon>Fungi</taxon>
        <taxon>Dikarya</taxon>
        <taxon>Ascomycota</taxon>
        <taxon>Pezizomycotina</taxon>
        <taxon>Lecanoromycetes</taxon>
        <taxon>OSLEUM clade</taxon>
        <taxon>Lecanoromycetidae</taxon>
        <taxon>Lecanorales</taxon>
        <taxon>Lecanorineae</taxon>
        <taxon>Ramalinaceae</taxon>
        <taxon>Ramalina</taxon>
    </lineage>
</organism>
<dbReference type="GO" id="GO:0005778">
    <property type="term" value="C:peroxisomal membrane"/>
    <property type="evidence" value="ECO:0007669"/>
    <property type="project" value="UniProtKB-SubCell"/>
</dbReference>
<dbReference type="GO" id="GO:0080122">
    <property type="term" value="F:AMP transmembrane transporter activity"/>
    <property type="evidence" value="ECO:0007669"/>
    <property type="project" value="TreeGrafter"/>
</dbReference>
<comment type="subcellular location">
    <subcellularLocation>
        <location evidence="1">Peroxisome membrane</location>
        <topology evidence="1">Multi-pass membrane protein</topology>
    </subcellularLocation>
</comment>
<dbReference type="GO" id="GO:0015230">
    <property type="term" value="F:FAD transmembrane transporter activity"/>
    <property type="evidence" value="ECO:0007669"/>
    <property type="project" value="TreeGrafter"/>
</dbReference>
<gene>
    <name evidence="14" type="ORF">OHK93_007276</name>
</gene>
<dbReference type="GO" id="GO:0005347">
    <property type="term" value="F:ATP transmembrane transporter activity"/>
    <property type="evidence" value="ECO:0007669"/>
    <property type="project" value="TreeGrafter"/>
</dbReference>
<evidence type="ECO:0000256" key="3">
    <source>
        <dbReference type="ARBA" id="ARBA00022448"/>
    </source>
</evidence>
<dbReference type="GO" id="GO:0015217">
    <property type="term" value="F:ADP transmembrane transporter activity"/>
    <property type="evidence" value="ECO:0007669"/>
    <property type="project" value="TreeGrafter"/>
</dbReference>
<evidence type="ECO:0000256" key="13">
    <source>
        <dbReference type="SAM" id="Phobius"/>
    </source>
</evidence>
<keyword evidence="7 13" id="KW-1133">Transmembrane helix</keyword>
<evidence type="ECO:0000313" key="14">
    <source>
        <dbReference type="EMBL" id="MDI1488002.1"/>
    </source>
</evidence>
<sequence>MAKPTTSAQQTDNVAHALAGAGGGLLSMTLTYPLITLSTRAQVESRRLSSQTPSSSSTTNASPSTLAAARHIIRREGLSGLYSGLDSALFGISVTNFVYYYWYEWTRSFFERRKSSAGQIASRLSAWESMMAGAIAGSATVLITNPIWVVNTRMTAMASTQESSGDVETGEGGGKEQASKRKRKASTLATLYSLCKDEGMLALFAGVLPALVLVINPILQYTIFEQLRDWLERRRKAKGLGAGLNAWHVFLLGAIGKLAATSITYPYITVKSRMHVAKKGDGGTEGKEGMGASLRRVVREEGWSGLYKGIGPKVTQSVITAAFLFAFKDALYAASVRARKTIPAKLPVK</sequence>
<dbReference type="InterPro" id="IPR023395">
    <property type="entry name" value="MCP_dom_sf"/>
</dbReference>
<dbReference type="PANTHER" id="PTHR45939:SF5">
    <property type="entry name" value="PEROXISOMAL MEMBRANE PROTEIN PMP34"/>
    <property type="match status" value="1"/>
</dbReference>
<evidence type="ECO:0008006" key="16">
    <source>
        <dbReference type="Google" id="ProtNLM"/>
    </source>
</evidence>
<dbReference type="PANTHER" id="PTHR45939">
    <property type="entry name" value="PEROXISOMAL MEMBRANE PROTEIN PMP34-RELATED"/>
    <property type="match status" value="1"/>
</dbReference>
<dbReference type="InterPro" id="IPR018108">
    <property type="entry name" value="MCP_transmembrane"/>
</dbReference>
<keyword evidence="4 10" id="KW-0812">Transmembrane</keyword>
<dbReference type="GO" id="GO:0015228">
    <property type="term" value="F:coenzyme A transmembrane transporter activity"/>
    <property type="evidence" value="ECO:0007669"/>
    <property type="project" value="TreeGrafter"/>
</dbReference>
<dbReference type="AlphaFoldDB" id="A0AA43QLF6"/>
<keyword evidence="15" id="KW-1185">Reference proteome</keyword>
<dbReference type="GO" id="GO:0051724">
    <property type="term" value="F:NAD transmembrane transporter activity"/>
    <property type="evidence" value="ECO:0007669"/>
    <property type="project" value="TreeGrafter"/>
</dbReference>
<evidence type="ECO:0000256" key="5">
    <source>
        <dbReference type="ARBA" id="ARBA00022737"/>
    </source>
</evidence>
<feature type="transmembrane region" description="Helical" evidence="13">
    <location>
        <begin position="244"/>
        <end position="268"/>
    </location>
</feature>
<accession>A0AA43QLF6</accession>
<feature type="region of interest" description="Disordered" evidence="12">
    <location>
        <begin position="160"/>
        <end position="181"/>
    </location>
</feature>
<evidence type="ECO:0000256" key="10">
    <source>
        <dbReference type="PROSITE-ProRule" id="PRU00282"/>
    </source>
</evidence>
<feature type="transmembrane region" description="Helical" evidence="13">
    <location>
        <begin position="80"/>
        <end position="102"/>
    </location>
</feature>
<evidence type="ECO:0000256" key="6">
    <source>
        <dbReference type="ARBA" id="ARBA00022792"/>
    </source>
</evidence>
<dbReference type="EMBL" id="JAPUFD010000006">
    <property type="protein sequence ID" value="MDI1488002.1"/>
    <property type="molecule type" value="Genomic_DNA"/>
</dbReference>
<evidence type="ECO:0000313" key="15">
    <source>
        <dbReference type="Proteomes" id="UP001161017"/>
    </source>
</evidence>
<evidence type="ECO:0000256" key="8">
    <source>
        <dbReference type="ARBA" id="ARBA00023136"/>
    </source>
</evidence>
<evidence type="ECO:0000256" key="9">
    <source>
        <dbReference type="ARBA" id="ARBA00023140"/>
    </source>
</evidence>
<keyword evidence="9" id="KW-0576">Peroxisome</keyword>
<feature type="transmembrane region" description="Helical" evidence="13">
    <location>
        <begin position="201"/>
        <end position="224"/>
    </location>
</feature>
<dbReference type="PROSITE" id="PS50920">
    <property type="entry name" value="SOLCAR"/>
    <property type="match status" value="3"/>
</dbReference>
<name>A0AA43QLF6_9LECA</name>
<feature type="repeat" description="Solcar" evidence="10">
    <location>
        <begin position="124"/>
        <end position="230"/>
    </location>
</feature>
<evidence type="ECO:0000256" key="11">
    <source>
        <dbReference type="RuleBase" id="RU000488"/>
    </source>
</evidence>
<keyword evidence="3 11" id="KW-0813">Transport</keyword>
<dbReference type="SUPFAM" id="SSF103506">
    <property type="entry name" value="Mitochondrial carrier"/>
    <property type="match status" value="1"/>
</dbReference>
<feature type="transmembrane region" description="Helical" evidence="13">
    <location>
        <begin position="14"/>
        <end position="37"/>
    </location>
</feature>